<keyword evidence="2" id="KW-0732">Signal</keyword>
<feature type="compositionally biased region" description="Polar residues" evidence="1">
    <location>
        <begin position="77"/>
        <end position="86"/>
    </location>
</feature>
<sequence>MARISALAAAAACLVLIGTPADAATGTLIFSSGIGQTTFIDPAAGCYATTSPFTTVTNHTNVPVTVYESGGCFGPSQTVPAGSNPTPVGPRRSVSIPS</sequence>
<accession>A0A366LW08</accession>
<dbReference type="RefSeq" id="WP_113982548.1">
    <property type="nucleotide sequence ID" value="NZ_QMEY01000009.1"/>
</dbReference>
<evidence type="ECO:0000256" key="2">
    <source>
        <dbReference type="SAM" id="SignalP"/>
    </source>
</evidence>
<dbReference type="AlphaFoldDB" id="A0A366LW08"/>
<proteinExistence type="predicted"/>
<keyword evidence="4" id="KW-1185">Reference proteome</keyword>
<dbReference type="EMBL" id="QMEY01000009">
    <property type="protein sequence ID" value="RBQ17947.1"/>
    <property type="molecule type" value="Genomic_DNA"/>
</dbReference>
<feature type="region of interest" description="Disordered" evidence="1">
    <location>
        <begin position="77"/>
        <end position="98"/>
    </location>
</feature>
<organism evidence="3 4">
    <name type="scientific">Spongiactinospora rosea</name>
    <dbReference type="NCBI Taxonomy" id="2248750"/>
    <lineage>
        <taxon>Bacteria</taxon>
        <taxon>Bacillati</taxon>
        <taxon>Actinomycetota</taxon>
        <taxon>Actinomycetes</taxon>
        <taxon>Streptosporangiales</taxon>
        <taxon>Streptosporangiaceae</taxon>
        <taxon>Spongiactinospora</taxon>
    </lineage>
</organism>
<evidence type="ECO:0000256" key="1">
    <source>
        <dbReference type="SAM" id="MobiDB-lite"/>
    </source>
</evidence>
<evidence type="ECO:0000313" key="3">
    <source>
        <dbReference type="EMBL" id="RBQ17947.1"/>
    </source>
</evidence>
<reference evidence="3 4" key="1">
    <citation type="submission" date="2018-06" db="EMBL/GenBank/DDBJ databases">
        <title>Sphaerisporangium craniellae sp. nov., isolated from a marine sponge in the South China Sea.</title>
        <authorList>
            <person name="Li L."/>
        </authorList>
    </citation>
    <scope>NUCLEOTIDE SEQUENCE [LARGE SCALE GENOMIC DNA]</scope>
    <source>
        <strain evidence="3 4">LHW63015</strain>
    </source>
</reference>
<evidence type="ECO:0000313" key="4">
    <source>
        <dbReference type="Proteomes" id="UP000253303"/>
    </source>
</evidence>
<comment type="caution">
    <text evidence="3">The sequence shown here is derived from an EMBL/GenBank/DDBJ whole genome shotgun (WGS) entry which is preliminary data.</text>
</comment>
<feature type="chain" id="PRO_5016859998" evidence="2">
    <location>
        <begin position="24"/>
        <end position="98"/>
    </location>
</feature>
<dbReference type="Proteomes" id="UP000253303">
    <property type="component" value="Unassembled WGS sequence"/>
</dbReference>
<gene>
    <name evidence="3" type="ORF">DP939_21470</name>
</gene>
<protein>
    <submittedName>
        <fullName evidence="3">Uncharacterized protein</fullName>
    </submittedName>
</protein>
<name>A0A366LW08_9ACTN</name>
<feature type="signal peptide" evidence="2">
    <location>
        <begin position="1"/>
        <end position="23"/>
    </location>
</feature>